<dbReference type="EMBL" id="CYRY02015159">
    <property type="protein sequence ID" value="VCW85335.1"/>
    <property type="molecule type" value="Genomic_DNA"/>
</dbReference>
<name>A0A9X9Q0L0_GULGU</name>
<accession>A0A9X9Q0L0</accession>
<organism evidence="1 2">
    <name type="scientific">Gulo gulo</name>
    <name type="common">Wolverine</name>
    <name type="synonym">Gluton</name>
    <dbReference type="NCBI Taxonomy" id="48420"/>
    <lineage>
        <taxon>Eukaryota</taxon>
        <taxon>Metazoa</taxon>
        <taxon>Chordata</taxon>
        <taxon>Craniata</taxon>
        <taxon>Vertebrata</taxon>
        <taxon>Euteleostomi</taxon>
        <taxon>Mammalia</taxon>
        <taxon>Eutheria</taxon>
        <taxon>Laurasiatheria</taxon>
        <taxon>Carnivora</taxon>
        <taxon>Caniformia</taxon>
        <taxon>Musteloidea</taxon>
        <taxon>Mustelidae</taxon>
        <taxon>Guloninae</taxon>
        <taxon>Gulo</taxon>
    </lineage>
</organism>
<feature type="non-terminal residue" evidence="1">
    <location>
        <position position="56"/>
    </location>
</feature>
<evidence type="ECO:0000313" key="2">
    <source>
        <dbReference type="Proteomes" id="UP000269945"/>
    </source>
</evidence>
<reference evidence="1 2" key="1">
    <citation type="submission" date="2018-10" db="EMBL/GenBank/DDBJ databases">
        <authorList>
            <person name="Ekblom R."/>
            <person name="Jareborg N."/>
        </authorList>
    </citation>
    <scope>NUCLEOTIDE SEQUENCE [LARGE SCALE GENOMIC DNA]</scope>
    <source>
        <tissue evidence="1">Muscle</tissue>
    </source>
</reference>
<dbReference type="Proteomes" id="UP000269945">
    <property type="component" value="Unassembled WGS sequence"/>
</dbReference>
<gene>
    <name evidence="1" type="ORF">BN2614_LOCUS1</name>
</gene>
<keyword evidence="2" id="KW-1185">Reference proteome</keyword>
<evidence type="ECO:0000313" key="1">
    <source>
        <dbReference type="EMBL" id="VCW85335.1"/>
    </source>
</evidence>
<proteinExistence type="predicted"/>
<feature type="non-terminal residue" evidence="1">
    <location>
        <position position="1"/>
    </location>
</feature>
<sequence length="56" mass="5952">AAAVVPPLPSGSSPWCPVSTYTSGVRSRTGEALSDSLSHMCCLRGLRHQQLLLELD</sequence>
<dbReference type="AlphaFoldDB" id="A0A9X9Q0L0"/>
<protein>
    <submittedName>
        <fullName evidence="1">Uncharacterized protein</fullName>
    </submittedName>
</protein>
<comment type="caution">
    <text evidence="1">The sequence shown here is derived from an EMBL/GenBank/DDBJ whole genome shotgun (WGS) entry which is preliminary data.</text>
</comment>